<reference evidence="1 2" key="1">
    <citation type="journal article" date="2019" name="Nat. Plants">
        <title>Genome sequencing of Musa balbisiana reveals subgenome evolution and function divergence in polyploid bananas.</title>
        <authorList>
            <person name="Yao X."/>
        </authorList>
    </citation>
    <scope>NUCLEOTIDE SEQUENCE [LARGE SCALE GENOMIC DNA]</scope>
    <source>
        <strain evidence="2">cv. DH-PKW</strain>
        <tissue evidence="1">Leaves</tissue>
    </source>
</reference>
<comment type="caution">
    <text evidence="1">The sequence shown here is derived from an EMBL/GenBank/DDBJ whole genome shotgun (WGS) entry which is preliminary data.</text>
</comment>
<name>A0A4S8KDV7_MUSBA</name>
<gene>
    <name evidence="1" type="ORF">C4D60_Mb04t22280</name>
</gene>
<dbReference type="AlphaFoldDB" id="A0A4S8KDV7"/>
<organism evidence="1 2">
    <name type="scientific">Musa balbisiana</name>
    <name type="common">Banana</name>
    <dbReference type="NCBI Taxonomy" id="52838"/>
    <lineage>
        <taxon>Eukaryota</taxon>
        <taxon>Viridiplantae</taxon>
        <taxon>Streptophyta</taxon>
        <taxon>Embryophyta</taxon>
        <taxon>Tracheophyta</taxon>
        <taxon>Spermatophyta</taxon>
        <taxon>Magnoliopsida</taxon>
        <taxon>Liliopsida</taxon>
        <taxon>Zingiberales</taxon>
        <taxon>Musaceae</taxon>
        <taxon>Musa</taxon>
    </lineage>
</organism>
<protein>
    <submittedName>
        <fullName evidence="1">Uncharacterized protein</fullName>
    </submittedName>
</protein>
<evidence type="ECO:0000313" key="2">
    <source>
        <dbReference type="Proteomes" id="UP000317650"/>
    </source>
</evidence>
<proteinExistence type="predicted"/>
<accession>A0A4S8KDV7</accession>
<dbReference type="Proteomes" id="UP000317650">
    <property type="component" value="Chromosome 4"/>
</dbReference>
<sequence length="76" mass="8540">MCLLGVLVPFLEHSGSGGEAAARADHIEVSVVVFPIMHGIDKRGRWHIHILSTRPAQRETLDTEVQKLWMLLIWLG</sequence>
<keyword evidence="2" id="KW-1185">Reference proteome</keyword>
<evidence type="ECO:0000313" key="1">
    <source>
        <dbReference type="EMBL" id="THU73384.1"/>
    </source>
</evidence>
<dbReference type="EMBL" id="PYDT01000001">
    <property type="protein sequence ID" value="THU73384.1"/>
    <property type="molecule type" value="Genomic_DNA"/>
</dbReference>